<evidence type="ECO:0000259" key="4">
    <source>
        <dbReference type="PROSITE" id="PS51138"/>
    </source>
</evidence>
<comment type="subcellular location">
    <subcellularLocation>
        <location evidence="1">Nucleus</location>
    </subcellularLocation>
</comment>
<dbReference type="AlphaFoldDB" id="A0A445GYX8"/>
<organism evidence="5 6">
    <name type="scientific">Glycine soja</name>
    <name type="common">Wild soybean</name>
    <dbReference type="NCBI Taxonomy" id="3848"/>
    <lineage>
        <taxon>Eukaryota</taxon>
        <taxon>Viridiplantae</taxon>
        <taxon>Streptophyta</taxon>
        <taxon>Embryophyta</taxon>
        <taxon>Tracheophyta</taxon>
        <taxon>Spermatophyta</taxon>
        <taxon>Magnoliopsida</taxon>
        <taxon>eudicotyledons</taxon>
        <taxon>Gunneridae</taxon>
        <taxon>Pentapetalae</taxon>
        <taxon>rosids</taxon>
        <taxon>fabids</taxon>
        <taxon>Fabales</taxon>
        <taxon>Fabaceae</taxon>
        <taxon>Papilionoideae</taxon>
        <taxon>50 kb inversion clade</taxon>
        <taxon>NPAAA clade</taxon>
        <taxon>indigoferoid/millettioid clade</taxon>
        <taxon>Phaseoleae</taxon>
        <taxon>Glycine</taxon>
        <taxon>Glycine subgen. Soja</taxon>
    </lineage>
</organism>
<dbReference type="SMART" id="SM01191">
    <property type="entry name" value="ENT"/>
    <property type="match status" value="1"/>
</dbReference>
<dbReference type="Pfam" id="PF03735">
    <property type="entry name" value="ENT"/>
    <property type="match status" value="1"/>
</dbReference>
<keyword evidence="6" id="KW-1185">Reference proteome</keyword>
<evidence type="ECO:0000256" key="1">
    <source>
        <dbReference type="ARBA" id="ARBA00004123"/>
    </source>
</evidence>
<dbReference type="GO" id="GO:0050832">
    <property type="term" value="P:defense response to fungus"/>
    <property type="evidence" value="ECO:0007669"/>
    <property type="project" value="InterPro"/>
</dbReference>
<evidence type="ECO:0000313" key="5">
    <source>
        <dbReference type="EMBL" id="RZB66464.1"/>
    </source>
</evidence>
<sequence length="564" mass="61658">MTCIIPNSHVNVWIRIPIVVEMRDMAKGKREIRDDNNSGWTWILSVHFPLYGRLGGSSLKNNESPLSVQFDKFEALLDRTTHSSILPSNSSSASTLRSSYTVHFAGILVFALFSLSPESGCFQFWCKLAMDHEPYDSSGTDDDFPPTHQNRIPRGAHLAGNGSAVGSIPYARMYGEIDMETQIHQLEKEAYSSVLRAFKAQADVITWEKESLTTELRKELRLSNEELRELLGHVNADDVIQNIREWRQAGGNQLGVLSFGQAIHDSIPSPPISASRKKQKITPSALSQSFGGPSPFHPQSVDAPVQSSLVEKRGPVSGSKGKKHKPGHALPGVSSIKQYPSSGLGGRNQVPNRVTSGTVMGELAEGASLDSLVGRRVRTRWPDDNNFYEAVISDYNRSEGLHALFYDLGTANESWEWVNLSEEPTVPSGPLWSVILIPMTLSSFPSHFLVAAAGATVPFRLVTQPPASLSTDLHNGGGDDLIGAQRLSHAPIYCVPNTIFVLHCSSASGCHCGRTSIVNHAAALPLCDKLPVVFPSELTFNHCRSSPKIAMPFICTVNSKHRCM</sequence>
<dbReference type="Gene3D" id="2.30.30.140">
    <property type="match status" value="1"/>
</dbReference>
<dbReference type="PROSITE" id="PS51138">
    <property type="entry name" value="ENT"/>
    <property type="match status" value="1"/>
</dbReference>
<proteinExistence type="predicted"/>
<keyword evidence="2" id="KW-0539">Nucleus</keyword>
<feature type="compositionally biased region" description="Polar residues" evidence="3">
    <location>
        <begin position="281"/>
        <end position="291"/>
    </location>
</feature>
<gene>
    <name evidence="5" type="ORF">D0Y65_042182</name>
</gene>
<protein>
    <submittedName>
        <fullName evidence="5">Protein EMSY-LIKE 3</fullName>
    </submittedName>
</protein>
<dbReference type="SUPFAM" id="SSF63748">
    <property type="entry name" value="Tudor/PWWP/MBT"/>
    <property type="match status" value="1"/>
</dbReference>
<dbReference type="InterPro" id="IPR005491">
    <property type="entry name" value="ENT_dom"/>
</dbReference>
<dbReference type="CDD" id="cd20404">
    <property type="entry name" value="Tudor_Agenet_AtEML-like"/>
    <property type="match status" value="1"/>
</dbReference>
<comment type="caution">
    <text evidence="5">The sequence shown here is derived from an EMBL/GenBank/DDBJ whole genome shotgun (WGS) entry which is preliminary data.</text>
</comment>
<dbReference type="Gene3D" id="1.10.1240.40">
    <property type="entry name" value="ENT domain"/>
    <property type="match status" value="1"/>
</dbReference>
<feature type="domain" description="ENT" evidence="4">
    <location>
        <begin position="179"/>
        <end position="266"/>
    </location>
</feature>
<dbReference type="SUPFAM" id="SSF158639">
    <property type="entry name" value="ENT-like"/>
    <property type="match status" value="1"/>
</dbReference>
<name>A0A445GYX8_GLYSO</name>
<dbReference type="PANTHER" id="PTHR33432">
    <property type="entry name" value="PROTEIN EMSY-LIKE 4"/>
    <property type="match status" value="1"/>
</dbReference>
<evidence type="ECO:0000256" key="3">
    <source>
        <dbReference type="SAM" id="MobiDB-lite"/>
    </source>
</evidence>
<dbReference type="InterPro" id="IPR033485">
    <property type="entry name" value="EMSY-LIKE_plant"/>
</dbReference>
<reference evidence="5 6" key="1">
    <citation type="submission" date="2018-09" db="EMBL/GenBank/DDBJ databases">
        <title>A high-quality reference genome of wild soybean provides a powerful tool to mine soybean genomes.</title>
        <authorList>
            <person name="Xie M."/>
            <person name="Chung C.Y.L."/>
            <person name="Li M.-W."/>
            <person name="Wong F.-L."/>
            <person name="Chan T.-F."/>
            <person name="Lam H.-M."/>
        </authorList>
    </citation>
    <scope>NUCLEOTIDE SEQUENCE [LARGE SCALE GENOMIC DNA]</scope>
    <source>
        <strain evidence="6">cv. W05</strain>
        <tissue evidence="5">Hypocotyl of etiolated seedlings</tissue>
    </source>
</reference>
<evidence type="ECO:0000256" key="2">
    <source>
        <dbReference type="ARBA" id="ARBA00023242"/>
    </source>
</evidence>
<dbReference type="EMBL" id="QZWG01000015">
    <property type="protein sequence ID" value="RZB66464.1"/>
    <property type="molecule type" value="Genomic_DNA"/>
</dbReference>
<dbReference type="Proteomes" id="UP000289340">
    <property type="component" value="Chromosome 15"/>
</dbReference>
<dbReference type="GO" id="GO:0005634">
    <property type="term" value="C:nucleus"/>
    <property type="evidence" value="ECO:0007669"/>
    <property type="project" value="UniProtKB-SubCell"/>
</dbReference>
<dbReference type="PANTHER" id="PTHR33432:SF28">
    <property type="entry name" value="PROTEIN EMSY-LIKE 4"/>
    <property type="match status" value="1"/>
</dbReference>
<evidence type="ECO:0000313" key="6">
    <source>
        <dbReference type="Proteomes" id="UP000289340"/>
    </source>
</evidence>
<accession>A0A445GYX8</accession>
<feature type="region of interest" description="Disordered" evidence="3">
    <location>
        <begin position="268"/>
        <end position="351"/>
    </location>
</feature>
<dbReference type="InterPro" id="IPR036142">
    <property type="entry name" value="ENT_dom-like_sf"/>
</dbReference>